<sequence>MMMMMMMMTMFPIILLVFIVSFDTTYAASSCYSCNPCGTTWNPSAANVIQTSGLNDYCRKTVTGTLVVKDSVSTCNSVNILNNGVYCCQTDLCNTANKYSPKLINLGFFILGFLLKIYYEI</sequence>
<evidence type="ECO:0000313" key="5">
    <source>
        <dbReference type="Proteomes" id="UP000663845"/>
    </source>
</evidence>
<evidence type="ECO:0000256" key="2">
    <source>
        <dbReference type="SAM" id="SignalP"/>
    </source>
</evidence>
<dbReference type="InterPro" id="IPR045860">
    <property type="entry name" value="Snake_toxin-like_sf"/>
</dbReference>
<keyword evidence="1" id="KW-0812">Transmembrane</keyword>
<dbReference type="Proteomes" id="UP000663844">
    <property type="component" value="Unassembled WGS sequence"/>
</dbReference>
<accession>A0A814B6K2</accession>
<feature type="signal peptide" evidence="2">
    <location>
        <begin position="1"/>
        <end position="27"/>
    </location>
</feature>
<evidence type="ECO:0000313" key="4">
    <source>
        <dbReference type="EMBL" id="CAF3722152.1"/>
    </source>
</evidence>
<dbReference type="EMBL" id="CAJOAZ010000842">
    <property type="protein sequence ID" value="CAF3722152.1"/>
    <property type="molecule type" value="Genomic_DNA"/>
</dbReference>
<gene>
    <name evidence="3" type="ORF">JYZ213_LOCUS11697</name>
    <name evidence="4" type="ORF">OXD698_LOCUS13714</name>
</gene>
<name>A0A814B6K2_9BILA</name>
<dbReference type="SUPFAM" id="SSF57302">
    <property type="entry name" value="Snake toxin-like"/>
    <property type="match status" value="1"/>
</dbReference>
<reference evidence="3" key="1">
    <citation type="submission" date="2021-02" db="EMBL/GenBank/DDBJ databases">
        <authorList>
            <person name="Nowell W R."/>
        </authorList>
    </citation>
    <scope>NUCLEOTIDE SEQUENCE</scope>
</reference>
<keyword evidence="2" id="KW-0732">Signal</keyword>
<keyword evidence="1" id="KW-0472">Membrane</keyword>
<dbReference type="AlphaFoldDB" id="A0A814B6K2"/>
<comment type="caution">
    <text evidence="3">The sequence shown here is derived from an EMBL/GenBank/DDBJ whole genome shotgun (WGS) entry which is preliminary data.</text>
</comment>
<protein>
    <submittedName>
        <fullName evidence="3">Uncharacterized protein</fullName>
    </submittedName>
</protein>
<dbReference type="Proteomes" id="UP000663845">
    <property type="component" value="Unassembled WGS sequence"/>
</dbReference>
<proteinExistence type="predicted"/>
<evidence type="ECO:0000256" key="1">
    <source>
        <dbReference type="SAM" id="Phobius"/>
    </source>
</evidence>
<organism evidence="3 5">
    <name type="scientific">Adineta steineri</name>
    <dbReference type="NCBI Taxonomy" id="433720"/>
    <lineage>
        <taxon>Eukaryota</taxon>
        <taxon>Metazoa</taxon>
        <taxon>Spiralia</taxon>
        <taxon>Gnathifera</taxon>
        <taxon>Rotifera</taxon>
        <taxon>Eurotatoria</taxon>
        <taxon>Bdelloidea</taxon>
        <taxon>Adinetida</taxon>
        <taxon>Adinetidae</taxon>
        <taxon>Adineta</taxon>
    </lineage>
</organism>
<dbReference type="EMBL" id="CAJNOG010000089">
    <property type="protein sequence ID" value="CAF0922590.1"/>
    <property type="molecule type" value="Genomic_DNA"/>
</dbReference>
<feature type="transmembrane region" description="Helical" evidence="1">
    <location>
        <begin position="103"/>
        <end position="119"/>
    </location>
</feature>
<evidence type="ECO:0000313" key="3">
    <source>
        <dbReference type="EMBL" id="CAF0922590.1"/>
    </source>
</evidence>
<feature type="chain" id="PRO_5036223906" evidence="2">
    <location>
        <begin position="28"/>
        <end position="121"/>
    </location>
</feature>
<keyword evidence="1" id="KW-1133">Transmembrane helix</keyword>